<dbReference type="InterPro" id="IPR026453">
    <property type="entry name" value="PGF_pre_PGF"/>
</dbReference>
<organism evidence="5 6">
    <name type="scientific">Halarchaeum salinum</name>
    <dbReference type="NCBI Taxonomy" id="489912"/>
    <lineage>
        <taxon>Archaea</taxon>
        <taxon>Methanobacteriati</taxon>
        <taxon>Methanobacteriota</taxon>
        <taxon>Stenosarchaea group</taxon>
        <taxon>Halobacteria</taxon>
        <taxon>Halobacteriales</taxon>
        <taxon>Halobacteriaceae</taxon>
    </lineage>
</organism>
<feature type="region of interest" description="Disordered" evidence="2">
    <location>
        <begin position="656"/>
        <end position="677"/>
    </location>
</feature>
<dbReference type="GO" id="GO:0030115">
    <property type="term" value="C:S-layer"/>
    <property type="evidence" value="ECO:0007669"/>
    <property type="project" value="UniProtKB-SubCell"/>
</dbReference>
<dbReference type="Proteomes" id="UP001500837">
    <property type="component" value="Unassembled WGS sequence"/>
</dbReference>
<sequence>MKRQLCLVALVLVATLAGPTGGALATTTDDTPSAIDVPTAATNNTTDDTNTTDTNTTDTNTTDTNTTDTNTTDTNTTDTNTTDTNTTDTNTTDTNTTDTNTTDTNTTYSTVPSTCTYPFTSTDATGTSVTVEGAPERIVVVGGSATQTLWEIGAQERVVGLWDSSYTAYLDNASAKPNVANSFGYAEVPAVLNQSPDMVLLANIQHNKTAQRLRQAGITTYKFEAASSIEDIYAKTRLTGHLVGNCTGAENTVSWMQDRLNTVEEVRERADSTPTMFYPMAGSYTAGSGTFVSDVMRLGGAHNVALDAGITGYKPYSEGFILKQSPEWLLATYSLPEHGEAQNLLPKTQEINQTEAYREDRVVAVNANYVSQPAPRVVYAIEEIAQIVHPDAWAAVHGRSDPIDDDDDNDVDWADLQDDGSSDAATNETAMTNETAANASAGSAVTLVRENGSVTATVRNATGTVSFDLTKVTGANASANVSANLTAANASLNATAANASTNATTLTGANVSLRAGTNASELTFTASDPTTAVPTGAAALDEATPMRYFSANVSGVDADAIATATLRFHIAPADLPNGTEPADVALYRYHNASWNSLPTEHLNGSAYAATTPGFSAFAIGASNETAAQNATSTTGAENTTGTSTVSLNVTSTTATNATTTANTTTTTATSTSSGSSPGFGPTVAVLALSLVAFLLRRR</sequence>
<dbReference type="RefSeq" id="WP_211311968.1">
    <property type="nucleotide sequence ID" value="NZ_BAAABL010000044.1"/>
</dbReference>
<dbReference type="Pfam" id="PF01497">
    <property type="entry name" value="Peripla_BP_2"/>
    <property type="match status" value="1"/>
</dbReference>
<dbReference type="Pfam" id="PF18204">
    <property type="entry name" value="PGF-CTERM"/>
    <property type="match status" value="1"/>
</dbReference>
<protein>
    <recommendedName>
        <fullName evidence="4">Fe/B12 periplasmic-binding domain-containing protein</fullName>
    </recommendedName>
</protein>
<proteinExistence type="predicted"/>
<reference evidence="5 6" key="1">
    <citation type="journal article" date="2019" name="Int. J. Syst. Evol. Microbiol.">
        <title>The Global Catalogue of Microorganisms (GCM) 10K type strain sequencing project: providing services to taxonomists for standard genome sequencing and annotation.</title>
        <authorList>
            <consortium name="The Broad Institute Genomics Platform"/>
            <consortium name="The Broad Institute Genome Sequencing Center for Infectious Disease"/>
            <person name="Wu L."/>
            <person name="Ma J."/>
        </authorList>
    </citation>
    <scope>NUCLEOTIDE SEQUENCE [LARGE SCALE GENOMIC DNA]</scope>
    <source>
        <strain evidence="5 6">JCM 16330</strain>
    </source>
</reference>
<feature type="compositionally biased region" description="Low complexity" evidence="2">
    <location>
        <begin position="656"/>
        <end position="676"/>
    </location>
</feature>
<dbReference type="PROSITE" id="PS50983">
    <property type="entry name" value="FE_B12_PBP"/>
    <property type="match status" value="1"/>
</dbReference>
<feature type="region of interest" description="Disordered" evidence="2">
    <location>
        <begin position="398"/>
        <end position="425"/>
    </location>
</feature>
<keyword evidence="1" id="KW-0732">Signal</keyword>
<keyword evidence="3" id="KW-1133">Transmembrane helix</keyword>
<dbReference type="NCBIfam" id="TIGR04213">
    <property type="entry name" value="PGF_pre_PGF"/>
    <property type="match status" value="1"/>
</dbReference>
<dbReference type="InterPro" id="IPR026371">
    <property type="entry name" value="PGF_CTERM"/>
</dbReference>
<feature type="compositionally biased region" description="Low complexity" evidence="2">
    <location>
        <begin position="42"/>
        <end position="99"/>
    </location>
</feature>
<dbReference type="NCBIfam" id="TIGR04126">
    <property type="entry name" value="PGF_CTERM"/>
    <property type="match status" value="1"/>
</dbReference>
<evidence type="ECO:0000313" key="5">
    <source>
        <dbReference type="EMBL" id="GAA0302714.1"/>
    </source>
</evidence>
<dbReference type="InterPro" id="IPR002491">
    <property type="entry name" value="ABC_transptr_periplasmic_BD"/>
</dbReference>
<comment type="caution">
    <text evidence="5">The sequence shown here is derived from an EMBL/GenBank/DDBJ whole genome shotgun (WGS) entry which is preliminary data.</text>
</comment>
<keyword evidence="6" id="KW-1185">Reference proteome</keyword>
<accession>A0AAV3S8B4</accession>
<feature type="compositionally biased region" description="Low complexity" evidence="2">
    <location>
        <begin position="20"/>
        <end position="32"/>
    </location>
</feature>
<evidence type="ECO:0000256" key="1">
    <source>
        <dbReference type="ARBA" id="ARBA00022729"/>
    </source>
</evidence>
<dbReference type="SUPFAM" id="SSF53807">
    <property type="entry name" value="Helical backbone' metal receptor"/>
    <property type="match status" value="1"/>
</dbReference>
<evidence type="ECO:0000256" key="2">
    <source>
        <dbReference type="SAM" id="MobiDB-lite"/>
    </source>
</evidence>
<dbReference type="PANTHER" id="PTHR30535">
    <property type="entry name" value="VITAMIN B12-BINDING PROTEIN"/>
    <property type="match status" value="1"/>
</dbReference>
<dbReference type="Gene3D" id="3.40.50.1980">
    <property type="entry name" value="Nitrogenase molybdenum iron protein domain"/>
    <property type="match status" value="2"/>
</dbReference>
<dbReference type="InterPro" id="IPR050902">
    <property type="entry name" value="ABC_Transporter_SBP"/>
</dbReference>
<dbReference type="GO" id="GO:0005886">
    <property type="term" value="C:plasma membrane"/>
    <property type="evidence" value="ECO:0007669"/>
    <property type="project" value="UniProtKB-SubCell"/>
</dbReference>
<keyword evidence="3" id="KW-0472">Membrane</keyword>
<keyword evidence="3" id="KW-0812">Transmembrane</keyword>
<feature type="domain" description="Fe/B12 periplasmic-binding" evidence="4">
    <location>
        <begin position="137"/>
        <end position="392"/>
    </location>
</feature>
<feature type="compositionally biased region" description="Acidic residues" evidence="2">
    <location>
        <begin position="403"/>
        <end position="421"/>
    </location>
</feature>
<feature type="region of interest" description="Disordered" evidence="2">
    <location>
        <begin position="20"/>
        <end position="99"/>
    </location>
</feature>
<evidence type="ECO:0000256" key="3">
    <source>
        <dbReference type="SAM" id="Phobius"/>
    </source>
</evidence>
<feature type="transmembrane region" description="Helical" evidence="3">
    <location>
        <begin position="678"/>
        <end position="695"/>
    </location>
</feature>
<name>A0AAV3S8B4_9EURY</name>
<dbReference type="AlphaFoldDB" id="A0AAV3S8B4"/>
<gene>
    <name evidence="5" type="ORF">GCM10009066_15990</name>
</gene>
<dbReference type="EMBL" id="BAAABL010000044">
    <property type="protein sequence ID" value="GAA0302714.1"/>
    <property type="molecule type" value="Genomic_DNA"/>
</dbReference>
<evidence type="ECO:0000313" key="6">
    <source>
        <dbReference type="Proteomes" id="UP001500837"/>
    </source>
</evidence>
<dbReference type="PANTHER" id="PTHR30535:SF34">
    <property type="entry name" value="MOLYBDATE-BINDING PROTEIN MOLA"/>
    <property type="match status" value="1"/>
</dbReference>
<evidence type="ECO:0000259" key="4">
    <source>
        <dbReference type="PROSITE" id="PS50983"/>
    </source>
</evidence>